<feature type="compositionally biased region" description="Polar residues" evidence="5">
    <location>
        <begin position="3499"/>
        <end position="3524"/>
    </location>
</feature>
<comment type="subcellular location">
    <subcellularLocation>
        <location evidence="1">Cytoplasm</location>
        <location evidence="1">Cytoskeleton</location>
    </subcellularLocation>
</comment>
<evidence type="ECO:0000256" key="5">
    <source>
        <dbReference type="SAM" id="MobiDB-lite"/>
    </source>
</evidence>
<dbReference type="SUPFAM" id="SSF47473">
    <property type="entry name" value="EF-hand"/>
    <property type="match status" value="1"/>
</dbReference>
<evidence type="ECO:0000256" key="1">
    <source>
        <dbReference type="ARBA" id="ARBA00004245"/>
    </source>
</evidence>
<feature type="coiled-coil region" evidence="4">
    <location>
        <begin position="1298"/>
        <end position="1373"/>
    </location>
</feature>
<evidence type="ECO:0000256" key="4">
    <source>
        <dbReference type="SAM" id="Coils"/>
    </source>
</evidence>
<dbReference type="PROSITE" id="PS51460">
    <property type="entry name" value="GAR"/>
    <property type="match status" value="1"/>
</dbReference>
<evidence type="ECO:0000259" key="6">
    <source>
        <dbReference type="PROSITE" id="PS51460"/>
    </source>
</evidence>
<dbReference type="Gene3D" id="3.30.920.20">
    <property type="entry name" value="Gas2-like domain"/>
    <property type="match status" value="1"/>
</dbReference>
<dbReference type="SMART" id="SM00243">
    <property type="entry name" value="GAS2"/>
    <property type="match status" value="1"/>
</dbReference>
<feature type="domain" description="GAR" evidence="6">
    <location>
        <begin position="3362"/>
        <end position="3434"/>
    </location>
</feature>
<feature type="coiled-coil region" evidence="4">
    <location>
        <begin position="553"/>
        <end position="580"/>
    </location>
</feature>
<dbReference type="InterPro" id="IPR018159">
    <property type="entry name" value="Spectrin/alpha-actinin"/>
</dbReference>
<keyword evidence="4" id="KW-0175">Coiled coil</keyword>
<dbReference type="InterPro" id="IPR036534">
    <property type="entry name" value="GAR_dom_sf"/>
</dbReference>
<dbReference type="InterPro" id="IPR002017">
    <property type="entry name" value="Spectrin_repeat"/>
</dbReference>
<dbReference type="SUPFAM" id="SSF143575">
    <property type="entry name" value="GAS2 domain-like"/>
    <property type="match status" value="1"/>
</dbReference>
<feature type="coiled-coil region" evidence="4">
    <location>
        <begin position="929"/>
        <end position="983"/>
    </location>
</feature>
<dbReference type="EMBL" id="JAVFWL010000001">
    <property type="protein sequence ID" value="KAK6730475.1"/>
    <property type="molecule type" value="Genomic_DNA"/>
</dbReference>
<dbReference type="InterPro" id="IPR043197">
    <property type="entry name" value="Plakin"/>
</dbReference>
<comment type="caution">
    <text evidence="7">The sequence shown here is derived from an EMBL/GenBank/DDBJ whole genome shotgun (WGS) entry which is preliminary data.</text>
</comment>
<dbReference type="CDD" id="cd00176">
    <property type="entry name" value="SPEC"/>
    <property type="match status" value="9"/>
</dbReference>
<dbReference type="SMART" id="SM00150">
    <property type="entry name" value="SPEC"/>
    <property type="match status" value="19"/>
</dbReference>
<keyword evidence="3" id="KW-0206">Cytoskeleton</keyword>
<evidence type="ECO:0000313" key="7">
    <source>
        <dbReference type="EMBL" id="KAK6730475.1"/>
    </source>
</evidence>
<feature type="coiled-coil region" evidence="4">
    <location>
        <begin position="1"/>
        <end position="70"/>
    </location>
</feature>
<protein>
    <recommendedName>
        <fullName evidence="6">GAR domain-containing protein</fullName>
    </recommendedName>
</protein>
<dbReference type="Pfam" id="PF00435">
    <property type="entry name" value="Spectrin"/>
    <property type="match status" value="8"/>
</dbReference>
<feature type="coiled-coil region" evidence="4">
    <location>
        <begin position="2331"/>
        <end position="2358"/>
    </location>
</feature>
<dbReference type="Proteomes" id="UP001303046">
    <property type="component" value="Unassembled WGS sequence"/>
</dbReference>
<organism evidence="7 8">
    <name type="scientific">Necator americanus</name>
    <name type="common">Human hookworm</name>
    <dbReference type="NCBI Taxonomy" id="51031"/>
    <lineage>
        <taxon>Eukaryota</taxon>
        <taxon>Metazoa</taxon>
        <taxon>Ecdysozoa</taxon>
        <taxon>Nematoda</taxon>
        <taxon>Chromadorea</taxon>
        <taxon>Rhabditida</taxon>
        <taxon>Rhabditina</taxon>
        <taxon>Rhabditomorpha</taxon>
        <taxon>Strongyloidea</taxon>
        <taxon>Ancylostomatidae</taxon>
        <taxon>Bunostominae</taxon>
        <taxon>Necator</taxon>
    </lineage>
</organism>
<dbReference type="Pfam" id="PF02187">
    <property type="entry name" value="GAS2"/>
    <property type="match status" value="1"/>
</dbReference>
<keyword evidence="8" id="KW-1185">Reference proteome</keyword>
<feature type="region of interest" description="Disordered" evidence="5">
    <location>
        <begin position="3486"/>
        <end position="3544"/>
    </location>
</feature>
<dbReference type="InterPro" id="IPR003108">
    <property type="entry name" value="GAR_dom"/>
</dbReference>
<dbReference type="SUPFAM" id="SSF46966">
    <property type="entry name" value="Spectrin repeat"/>
    <property type="match status" value="15"/>
</dbReference>
<sequence>MEEVAREAAARQNELTDIIRELGKFKETIYTQHLSFELRPDTANSAQNDVQNLKKSLDDWRDQIKERLEAVDALCHESAGSLSPDQYILLCEKKDQLTADYDNVVRTVENIYGRLDVLAALLIEFSSKTSSLQSWMTHQTRVIASIRERSADPQHLSEARHEAKVLLEEVAREENSLKAVGALLLKIEQEVQSLYESVPEASTRGIHSTEIRNTFYRVEDDFSALQKQCSDLVQFQNRLGSLGNELYEHLRRVDEWFSNIEDALVKVDRGSDMSVEQKLSALEDLNHQVVDGNLRFDQVDQSSRRLLSALDGLNAHSEVTNRHEMEAAERKRRQENLMERIQEAFNYATAQKAANEGVRNAVLDLYPWIEDFENRSRTSRDVPLEEDALQQLKREVQLLRMDLDSRLALTKDLESDLKKISASNPPEWVDVAEDKLNGAVHRLQRNSTELRGFSDNVNDALEGVVELKSRGASLSRSCDAISSNLRATNTRDLPRLQEIAAELDSMNSQLMDMRRTAENIKRIPNVTETEAVDAYINGVDSKVVALASEHEAKQSVQAQVGRLESEFEDAKQRLSDWLNQFDAHFNNLGPISIDCERLVEQRNDLHPLIEKHKEGFALVQELDSVASRLDDSEGIGAGTRMSAVPRIAMDFMTRYNAQADALKNRLEGINAMENKATALLTAEEELRSWISAQNKNLSEYGVPTTADAVQTLQTALHRLYKSRKAEQRRLDDIRLRGRELAGEASLPGEAQQVFDRSRALSDEWDQLCDRMEAMRDRLAQIEKLIDGCAGVEKWLASKHRMLAAIGVPNTDAAIANTQLEQIQIIKAEMDGERPSWSKLNELSQTLSTESTVDKDGAFSSTLENINSRWNDFEKELDERQRNIQRASSLGAEIKALQKDVINDLAVQEADIEKFGNMPPSEVELRLNELSVIKSQLDDLNNKIDHMSDLVSSSGEVEIDSVNRGDLQDQMTGLRKKIAEMSKKLDYIKNAALSSRNEGDEIEKKLEALLDLALEAKSEMDHAAPISADPNRLQEHADTTNSLLRKISDVEGDFPYVRAVVTERLKKVPDDELQSKLQLLSTNWNTAVGAVKERSEVVAKVLDLIQQFGDLENSLRTDLKKDEDELASAIAEDDHAATHGVLKAIMGMSGRRIADAVTLGALASRISASAPGPDANKFHRSAENFTDDCNSLSKKINSAIESAQRKVDLGEKFNRLADEARHVADEEKRAVESGIAELNTPEKVAARLAEIRGFWNRSQRELRVCQDELKKSATPEKSAVNDEILAQLSNDFAALGTQLSELSAALETKKEDMEKLSEKSAQIKNDTNSLFMELNDLDPIARSTAELMAQQEQLAAIEQKLAANEAKLQEVSTAWDNGLSDGTVTQSQWASNRATIDDVAKVIAKARKNLAQRGKKVDQALDEVGTVQRDAADLVRELSEARESEALTSAVTVSDPGNQAEKLMQLKDDLKNVGKRVDDFVSDCKLLIRTAGPETDVTELDNSLQKVCDMWSAVSTALASKEREVDAAVQQLGRYEDAYKVLLNWLEETEELMENQRPPAADAKVAKAQLHAYDVLLKHIEDKDFSVKGFSALIAKIITMTTVPEEVKSLRQHDDEINKRYNDLVSAAHDRQHRLIEAVDLAERLSEGIVPLESWLYQAEKRLNALGKIPADVEKMEEQVREQQSLDEEILQKGENVDRILAIVPMLSALVSVEDANSLEAQANQIASRYETIAHRVRLTKDLLNEMALTVNDLFADVDNLEVWLTDIEQKMDSISEIAIAPDDLNEQSNIVGDLVTAVTERDEQISAVMEVGRQLCKQASGDEASALQYRLDQLKKRYGDIMVVADEKLALLMKAIPLSERFHEGFDAVMEWVEAVEEDLVQIDSTDLDTQTQLVFSMEEGVSHWRPEVDDLIAVSSQLQALSSPDQAEELFQSTTEMNRRVNQIAEKVARRAERLDVADRQSRAVFDELNFLLEWLGDARDRIAAAGPPSIDPDFARTQLRNQLVMNEDVTMNKTRLRELTVEVRKVCRELGGEGGESVSSLTEQCDQAKDLVDEVTKLCMDRTEVLERALALSQHLTIEFDRLTTWLDQIDDELRTAPELTTVTPLPQLRRQREHNAELAAAIIAYVPIVEQFRNDVHALQEICIHEDGVKLGELADEIIAKYDDMRAAVEARGQALDSIVDATSGLGERLDDFALTLQGASDRLRLNSSVSSDPALLRTQIAENHAVKEGLRAKQSAYTALKESAAELLSSLPQGDAARDEINEKLRRLSVLWDGIEQEAEDRGDFLESILSKAKHFWSELDECQRAIDDIRVRLESVEPAAGQPDQLQRQQAEMQNVANNMATTENRLVELREAGAVLSGIVPTEEQTVINAQVDAVHDGWATITKLFADKNRDLIAAMEDAMIFHTDLASLLEWLDGAEAKLAKLPATESLKVDEIPRLLDELHIFKDEMDKQAVLKEQLCCTAGQIASGAPAHQAAAIRQPVNKLNLRWSQLYAALCEKENKVERMLLQMGRLSEAADQLIAWIRKTRGTLNELSVAAPTLRQLEIQRCQLTVVSNDVHAHESSVATLNGAAQRLLKDDHNNDALEKMNQMNKEWNELNDVLQGLIVHMERAKAEAEKMGREAEQWMVWLEDIESQLATTKPTGGLPETAEIQLDDFKVLRSEIAQNKPALEAYIDEANNNLCDVENNSQTWIGRNHTLIRNKWAKVKELCADREKKLQLALEEAIALDTSMRETAEWLTSAEQRLAALEPVSRLLDVIENQVLENEKWTDEVAIRKQLMAEQQAAGTRLQYYCEKKDAIPIKNGLVSLKHRFEKVASRTTERTKQLNAALDETRVWINGVTDLTGWLDEVEARFPDDQLSTSNVDKLKQLLDDVKAVQADLTSRQPDFDITYKRGKSLMDHAPRPEVKRIQERNENLKKRWNAALEKASQKRLSTEQALLDSSAFDEAILELESWIDAELNKNLTGESRVLGDVDTVRTLVDEHKKKENEMASKQKGLDTVMNKAAQLSSKDSEENNHIKAVCDRVTEKWKLLKEQTLARSSALKDAAERAAHFDAKVHEILDWLVETEGKLAVSSSDFALAISRIEDIKTELHNNRDKRDSCLELGRDIQSKCHPRAEQPMKHWLRVVENRWREVEERTSEREFNLLEQQQQEKEREEALFELLEFVAQKRDELNKMLAKALPQDLDSMATAQREQEKFDSELREKQTQVDGAIKYNKKGKRNAAASKLSDEWKQLWLDSIGHQTALEGQRQLLEEMRRLEGWRWEMWKEQYVEWNDHRKARVSDLFRRIDRSHTGNVPRDVFIDAILASKFPTSALEMNKVADLFDKGDGLINSKEFIDALRFDRTRALKPSTDHEKVNEEITKQRNACSCCQQFKIEKVAEGHYRFGDTQIKRMVRILRSTVMVRVGGGWEALDEFLSKHDPCRAKGRLNIDMFYKDVAPSTAIDTMRAFTKGRRRTAGNNITSGPVMKVREKTERSIPMFPHSRDTIDSMTESPTTRTFVSSSRDSLATPSSRPHSRASDSTTEERPSRIPSLRIQKDYLRCMHVSYAGSEEGDDAETLARMKINNNLGSA</sequence>
<proteinExistence type="predicted"/>
<evidence type="ECO:0000256" key="3">
    <source>
        <dbReference type="ARBA" id="ARBA00023212"/>
    </source>
</evidence>
<accession>A0ABR1BYA7</accession>
<name>A0ABR1BYA7_NECAM</name>
<keyword evidence="2" id="KW-0963">Cytoplasm</keyword>
<feature type="coiled-coil region" evidence="4">
    <location>
        <begin position="496"/>
        <end position="523"/>
    </location>
</feature>
<evidence type="ECO:0000256" key="2">
    <source>
        <dbReference type="ARBA" id="ARBA00022490"/>
    </source>
</evidence>
<evidence type="ECO:0000313" key="8">
    <source>
        <dbReference type="Proteomes" id="UP001303046"/>
    </source>
</evidence>
<dbReference type="PANTHER" id="PTHR23169">
    <property type="entry name" value="ENVOPLAKIN"/>
    <property type="match status" value="1"/>
</dbReference>
<dbReference type="InterPro" id="IPR011992">
    <property type="entry name" value="EF-hand-dom_pair"/>
</dbReference>
<dbReference type="PANTHER" id="PTHR23169:SF23">
    <property type="entry name" value="SHORT STOP, ISOFORM H"/>
    <property type="match status" value="1"/>
</dbReference>
<reference evidence="7 8" key="1">
    <citation type="submission" date="2023-08" db="EMBL/GenBank/DDBJ databases">
        <title>A Necator americanus chromosomal reference genome.</title>
        <authorList>
            <person name="Ilik V."/>
            <person name="Petrzelkova K.J."/>
            <person name="Pardy F."/>
            <person name="Fuh T."/>
            <person name="Niatou-Singa F.S."/>
            <person name="Gouil Q."/>
            <person name="Baker L."/>
            <person name="Ritchie M.E."/>
            <person name="Jex A.R."/>
            <person name="Gazzola D."/>
            <person name="Li H."/>
            <person name="Toshio Fujiwara R."/>
            <person name="Zhan B."/>
            <person name="Aroian R.V."/>
            <person name="Pafco B."/>
            <person name="Schwarz E.M."/>
        </authorList>
    </citation>
    <scope>NUCLEOTIDE SEQUENCE [LARGE SCALE GENOMIC DNA]</scope>
    <source>
        <strain evidence="7 8">Aroian</strain>
        <tissue evidence="7">Whole animal</tissue>
    </source>
</reference>
<dbReference type="Gene3D" id="1.20.58.60">
    <property type="match status" value="15"/>
</dbReference>
<gene>
    <name evidence="7" type="primary">Necator_chrI.g3255</name>
    <name evidence="7" type="ORF">RB195_007126</name>
</gene>